<evidence type="ECO:0000313" key="4">
    <source>
        <dbReference type="Proteomes" id="UP000774617"/>
    </source>
</evidence>
<proteinExistence type="predicted"/>
<dbReference type="EMBL" id="JAGTJR010000006">
    <property type="protein sequence ID" value="KAH7058715.1"/>
    <property type="molecule type" value="Genomic_DNA"/>
</dbReference>
<reference evidence="3 4" key="1">
    <citation type="journal article" date="2021" name="Nat. Commun.">
        <title>Genetic determinants of endophytism in the Arabidopsis root mycobiome.</title>
        <authorList>
            <person name="Mesny F."/>
            <person name="Miyauchi S."/>
            <person name="Thiergart T."/>
            <person name="Pickel B."/>
            <person name="Atanasova L."/>
            <person name="Karlsson M."/>
            <person name="Huettel B."/>
            <person name="Barry K.W."/>
            <person name="Haridas S."/>
            <person name="Chen C."/>
            <person name="Bauer D."/>
            <person name="Andreopoulos W."/>
            <person name="Pangilinan J."/>
            <person name="LaButti K."/>
            <person name="Riley R."/>
            <person name="Lipzen A."/>
            <person name="Clum A."/>
            <person name="Drula E."/>
            <person name="Henrissat B."/>
            <person name="Kohler A."/>
            <person name="Grigoriev I.V."/>
            <person name="Martin F.M."/>
            <person name="Hacquard S."/>
        </authorList>
    </citation>
    <scope>NUCLEOTIDE SEQUENCE [LARGE SCALE GENOMIC DNA]</scope>
    <source>
        <strain evidence="3 4">MPI-SDFR-AT-0080</strain>
    </source>
</reference>
<comment type="caution">
    <text evidence="3">The sequence shown here is derived from an EMBL/GenBank/DDBJ whole genome shotgun (WGS) entry which is preliminary data.</text>
</comment>
<name>A0ABQ8GJX2_9PEZI</name>
<protein>
    <submittedName>
        <fullName evidence="3">Uncharacterized protein</fullName>
    </submittedName>
</protein>
<keyword evidence="2" id="KW-0812">Transmembrane</keyword>
<organism evidence="3 4">
    <name type="scientific">Macrophomina phaseolina</name>
    <dbReference type="NCBI Taxonomy" id="35725"/>
    <lineage>
        <taxon>Eukaryota</taxon>
        <taxon>Fungi</taxon>
        <taxon>Dikarya</taxon>
        <taxon>Ascomycota</taxon>
        <taxon>Pezizomycotina</taxon>
        <taxon>Dothideomycetes</taxon>
        <taxon>Dothideomycetes incertae sedis</taxon>
        <taxon>Botryosphaeriales</taxon>
        <taxon>Botryosphaeriaceae</taxon>
        <taxon>Macrophomina</taxon>
    </lineage>
</organism>
<evidence type="ECO:0000256" key="1">
    <source>
        <dbReference type="SAM" id="MobiDB-lite"/>
    </source>
</evidence>
<feature type="transmembrane region" description="Helical" evidence="2">
    <location>
        <begin position="70"/>
        <end position="93"/>
    </location>
</feature>
<feature type="transmembrane region" description="Helical" evidence="2">
    <location>
        <begin position="28"/>
        <end position="50"/>
    </location>
</feature>
<sequence length="148" mass="16048">MASDARSKILRLPSTSVPLPTLLKYNSFGILQLLSPILPAIALLPIRLYILLSTAPHLLTRPLALYHTLYLRPTTTLLAHLTALTLTTPLFLLRIILATITYLATSPAPLPSAPTFLLSLQQPPSTASLTTASSPAPPRVRWPRSAAR</sequence>
<evidence type="ECO:0000313" key="3">
    <source>
        <dbReference type="EMBL" id="KAH7058715.1"/>
    </source>
</evidence>
<dbReference type="Proteomes" id="UP000774617">
    <property type="component" value="Unassembled WGS sequence"/>
</dbReference>
<keyword evidence="2" id="KW-0472">Membrane</keyword>
<accession>A0ABQ8GJX2</accession>
<feature type="compositionally biased region" description="Low complexity" evidence="1">
    <location>
        <begin position="125"/>
        <end position="134"/>
    </location>
</feature>
<gene>
    <name evidence="3" type="ORF">B0J12DRAFT_696395</name>
</gene>
<keyword evidence="2" id="KW-1133">Transmembrane helix</keyword>
<evidence type="ECO:0000256" key="2">
    <source>
        <dbReference type="SAM" id="Phobius"/>
    </source>
</evidence>
<keyword evidence="4" id="KW-1185">Reference proteome</keyword>
<feature type="region of interest" description="Disordered" evidence="1">
    <location>
        <begin position="125"/>
        <end position="148"/>
    </location>
</feature>